<reference evidence="2 3" key="1">
    <citation type="submission" date="2018-09" db="EMBL/GenBank/DDBJ databases">
        <title>Gemmobacter lutimaris sp. nov., a marine bacterium isolated from tidal flat.</title>
        <authorList>
            <person name="Lee D.W."/>
            <person name="Yoo Y."/>
            <person name="Kim J.-J."/>
            <person name="Kim B.S."/>
        </authorList>
    </citation>
    <scope>NUCLEOTIDE SEQUENCE [LARGE SCALE GENOMIC DNA]</scope>
    <source>
        <strain evidence="2 3">YJ-T1-11</strain>
    </source>
</reference>
<evidence type="ECO:0000256" key="1">
    <source>
        <dbReference type="SAM" id="Phobius"/>
    </source>
</evidence>
<comment type="caution">
    <text evidence="2">The sequence shown here is derived from an EMBL/GenBank/DDBJ whole genome shotgun (WGS) entry which is preliminary data.</text>
</comment>
<gene>
    <name evidence="2" type="ORF">D2N39_09760</name>
</gene>
<dbReference type="Proteomes" id="UP000266649">
    <property type="component" value="Unassembled WGS sequence"/>
</dbReference>
<evidence type="ECO:0000313" key="2">
    <source>
        <dbReference type="EMBL" id="RID92184.1"/>
    </source>
</evidence>
<accession>A0A398BR11</accession>
<feature type="transmembrane region" description="Helical" evidence="1">
    <location>
        <begin position="18"/>
        <end position="35"/>
    </location>
</feature>
<feature type="transmembrane region" description="Helical" evidence="1">
    <location>
        <begin position="47"/>
        <end position="66"/>
    </location>
</feature>
<proteinExistence type="predicted"/>
<dbReference type="EMBL" id="QXXQ01000004">
    <property type="protein sequence ID" value="RID92184.1"/>
    <property type="molecule type" value="Genomic_DNA"/>
</dbReference>
<dbReference type="AlphaFoldDB" id="A0A398BR11"/>
<keyword evidence="1" id="KW-0812">Transmembrane</keyword>
<organism evidence="2 3">
    <name type="scientific">Gemmobacter lutimaris</name>
    <dbReference type="NCBI Taxonomy" id="2306023"/>
    <lineage>
        <taxon>Bacteria</taxon>
        <taxon>Pseudomonadati</taxon>
        <taxon>Pseudomonadota</taxon>
        <taxon>Alphaproteobacteria</taxon>
        <taxon>Rhodobacterales</taxon>
        <taxon>Paracoccaceae</taxon>
        <taxon>Gemmobacter</taxon>
    </lineage>
</organism>
<keyword evidence="1" id="KW-0472">Membrane</keyword>
<name>A0A398BR11_9RHOB</name>
<keyword evidence="1" id="KW-1133">Transmembrane helix</keyword>
<evidence type="ECO:0000313" key="3">
    <source>
        <dbReference type="Proteomes" id="UP000266649"/>
    </source>
</evidence>
<sequence length="69" mass="7049">MGALFSGNILAMNNPKQTLMIGLIAVAISGAMILFGSDGASPALRALQYLFCGLGLVGVIGAVVQLSRR</sequence>
<keyword evidence="3" id="KW-1185">Reference proteome</keyword>
<protein>
    <submittedName>
        <fullName evidence="2">Uncharacterized protein</fullName>
    </submittedName>
</protein>